<dbReference type="RefSeq" id="WP_124006663.1">
    <property type="nucleotide sequence ID" value="NZ_BJYN01000010.1"/>
</dbReference>
<gene>
    <name evidence="5" type="primary">arsC_1</name>
    <name evidence="4" type="ORF">TK11N_01310</name>
    <name evidence="5" type="ORF">TK2N_02280</name>
</gene>
<accession>A0AAN4RIW4</accession>
<reference evidence="5" key="1">
    <citation type="submission" date="2019-08" db="EMBL/GenBank/DDBJ databases">
        <authorList>
            <person name="Ishikawa M."/>
            <person name="Suzuki T."/>
            <person name="Matsutani M."/>
        </authorList>
    </citation>
    <scope>NUCLEOTIDE SEQUENCE</scope>
    <source>
        <strain evidence="5">7C1</strain>
        <strain evidence="4">8C4</strain>
    </source>
</reference>
<evidence type="ECO:0000313" key="6">
    <source>
        <dbReference type="Proteomes" id="UP000886597"/>
    </source>
</evidence>
<dbReference type="Proteomes" id="UP000886607">
    <property type="component" value="Unassembled WGS sequence"/>
</dbReference>
<protein>
    <submittedName>
        <fullName evidence="5">Arsenate reductase</fullName>
    </submittedName>
</protein>
<dbReference type="Pfam" id="PF03960">
    <property type="entry name" value="ArsC"/>
    <property type="match status" value="1"/>
</dbReference>
<comment type="caution">
    <text evidence="5">The sequence shown here is derived from an EMBL/GenBank/DDBJ whole genome shotgun (WGS) entry which is preliminary data.</text>
</comment>
<dbReference type="EMBL" id="BKBO01000002">
    <property type="protein sequence ID" value="GEQ48279.1"/>
    <property type="molecule type" value="Genomic_DNA"/>
</dbReference>
<dbReference type="InterPro" id="IPR036249">
    <property type="entry name" value="Thioredoxin-like_sf"/>
</dbReference>
<dbReference type="PANTHER" id="PTHR30041:SF8">
    <property type="entry name" value="PROTEIN YFFB"/>
    <property type="match status" value="1"/>
</dbReference>
<reference evidence="5" key="2">
    <citation type="journal article" date="2020" name="Int. Dairy J.">
        <title>Lactic acid bacterial diversity in Brie cheese focusing on salt concentration and pH of isolation medium and characterisation of halophilic and alkaliphilic lactic acid bacterial isolates.</title>
        <authorList>
            <person name="Unno R."/>
            <person name="Matsutani M."/>
            <person name="Suzuki T."/>
            <person name="Kodama K."/>
            <person name="Matsushita H."/>
            <person name="Yamasato K."/>
            <person name="Koizumi Y."/>
            <person name="Ishikawa M."/>
        </authorList>
    </citation>
    <scope>NUCLEOTIDE SEQUENCE</scope>
    <source>
        <strain evidence="5">7C1</strain>
        <strain evidence="4">8C4</strain>
    </source>
</reference>
<keyword evidence="7" id="KW-1185">Reference proteome</keyword>
<evidence type="ECO:0000256" key="2">
    <source>
        <dbReference type="ARBA" id="ARBA00023284"/>
    </source>
</evidence>
<sequence>MLRLYWYPKCSTCKNAQKWLEEQGKDVEFVDMIKEVPSKEKLEKWVKESGLPVRRFFNTSGQKYRALGLKDKVDGYTLEEACQVLSTDGMLIKRPILVDNEDHFLTIGFHENDYEGVFAS</sequence>
<dbReference type="Gene3D" id="3.40.30.10">
    <property type="entry name" value="Glutaredoxin"/>
    <property type="match status" value="1"/>
</dbReference>
<evidence type="ECO:0000313" key="7">
    <source>
        <dbReference type="Proteomes" id="UP000886607"/>
    </source>
</evidence>
<organism evidence="5 6">
    <name type="scientific">Tetragenococcus koreensis</name>
    <dbReference type="NCBI Taxonomy" id="290335"/>
    <lineage>
        <taxon>Bacteria</taxon>
        <taxon>Bacillati</taxon>
        <taxon>Bacillota</taxon>
        <taxon>Bacilli</taxon>
        <taxon>Lactobacillales</taxon>
        <taxon>Enterococcaceae</taxon>
        <taxon>Tetragenococcus</taxon>
    </lineage>
</organism>
<evidence type="ECO:0000313" key="5">
    <source>
        <dbReference type="EMBL" id="GEQ53384.1"/>
    </source>
</evidence>
<dbReference type="SUPFAM" id="SSF52833">
    <property type="entry name" value="Thioredoxin-like"/>
    <property type="match status" value="1"/>
</dbReference>
<proteinExistence type="inferred from homology"/>
<dbReference type="AlphaFoldDB" id="A0AAN4RIW4"/>
<keyword evidence="2" id="KW-0676">Redox-active center</keyword>
<dbReference type="CDD" id="cd03036">
    <property type="entry name" value="ArsC_like"/>
    <property type="match status" value="1"/>
</dbReference>
<dbReference type="PROSITE" id="PS51353">
    <property type="entry name" value="ARSC"/>
    <property type="match status" value="1"/>
</dbReference>
<dbReference type="GeneID" id="69986228"/>
<comment type="similarity">
    <text evidence="3">Belongs to the ArsC family.</text>
</comment>
<dbReference type="EMBL" id="BKBQ01000002">
    <property type="protein sequence ID" value="GEQ53384.1"/>
    <property type="molecule type" value="Genomic_DNA"/>
</dbReference>
<evidence type="ECO:0000313" key="4">
    <source>
        <dbReference type="EMBL" id="GEQ48279.1"/>
    </source>
</evidence>
<keyword evidence="1" id="KW-1015">Disulfide bond</keyword>
<dbReference type="PANTHER" id="PTHR30041">
    <property type="entry name" value="ARSENATE REDUCTASE"/>
    <property type="match status" value="1"/>
</dbReference>
<dbReference type="InterPro" id="IPR006660">
    <property type="entry name" value="Arsenate_reductase-like"/>
</dbReference>
<evidence type="ECO:0000256" key="3">
    <source>
        <dbReference type="PROSITE-ProRule" id="PRU01282"/>
    </source>
</evidence>
<dbReference type="Proteomes" id="UP000886597">
    <property type="component" value="Unassembled WGS sequence"/>
</dbReference>
<dbReference type="NCBIfam" id="TIGR01617">
    <property type="entry name" value="arsC_related"/>
    <property type="match status" value="1"/>
</dbReference>
<dbReference type="KEGG" id="tkr:C7K43_09765"/>
<name>A0AAN4RIW4_9ENTE</name>
<dbReference type="InterPro" id="IPR006504">
    <property type="entry name" value="Tscrpt_reg_Spx/MgsR"/>
</dbReference>
<evidence type="ECO:0000256" key="1">
    <source>
        <dbReference type="ARBA" id="ARBA00023157"/>
    </source>
</evidence>